<dbReference type="Pfam" id="PF02120">
    <property type="entry name" value="Flg_hook"/>
    <property type="match status" value="1"/>
</dbReference>
<evidence type="ECO:0000256" key="1">
    <source>
        <dbReference type="SAM" id="MobiDB-lite"/>
    </source>
</evidence>
<feature type="region of interest" description="Disordered" evidence="1">
    <location>
        <begin position="15"/>
        <end position="89"/>
    </location>
</feature>
<dbReference type="AlphaFoldDB" id="A0A2U1SRT3"/>
<name>A0A2U1SRT3_METSR</name>
<feature type="compositionally biased region" description="Polar residues" evidence="1">
    <location>
        <begin position="954"/>
        <end position="965"/>
    </location>
</feature>
<feature type="compositionally biased region" description="Polar residues" evidence="1">
    <location>
        <begin position="342"/>
        <end position="363"/>
    </location>
</feature>
<protein>
    <recommendedName>
        <fullName evidence="2">Flagellar hook-length control protein-like C-terminal domain-containing protein</fullName>
    </recommendedName>
</protein>
<feature type="compositionally biased region" description="Low complexity" evidence="1">
    <location>
        <begin position="448"/>
        <end position="458"/>
    </location>
</feature>
<evidence type="ECO:0000313" key="3">
    <source>
        <dbReference type="EMBL" id="PWB94334.1"/>
    </source>
</evidence>
<gene>
    <name evidence="3" type="ORF">C5689_08405</name>
</gene>
<feature type="region of interest" description="Disordered" evidence="1">
    <location>
        <begin position="341"/>
        <end position="364"/>
    </location>
</feature>
<feature type="compositionally biased region" description="Polar residues" evidence="1">
    <location>
        <begin position="436"/>
        <end position="445"/>
    </location>
</feature>
<feature type="region of interest" description="Disordered" evidence="1">
    <location>
        <begin position="102"/>
        <end position="148"/>
    </location>
</feature>
<dbReference type="InterPro" id="IPR038610">
    <property type="entry name" value="FliK-like_C_sf"/>
</dbReference>
<feature type="compositionally biased region" description="Basic and acidic residues" evidence="1">
    <location>
        <begin position="967"/>
        <end position="981"/>
    </location>
</feature>
<feature type="domain" description="Flagellar hook-length control protein-like C-terminal" evidence="2">
    <location>
        <begin position="837"/>
        <end position="905"/>
    </location>
</feature>
<feature type="compositionally biased region" description="Low complexity" evidence="1">
    <location>
        <begin position="107"/>
        <end position="117"/>
    </location>
</feature>
<proteinExistence type="predicted"/>
<reference evidence="3 4" key="1">
    <citation type="journal article" date="2018" name="Appl. Microbiol. Biotechnol.">
        <title>Co-cultivation of the strictly anaerobic methanogen Methanosarcina barkeri with aerobic methanotrophs in an oxygen-limited membrane bioreactor.</title>
        <authorList>
            <person name="In 't Zandt M.H."/>
            <person name="van den Bosch T.J.M."/>
            <person name="Rijkers R."/>
            <person name="van Kessel M.A.H.J."/>
            <person name="Jetten M.S.M."/>
            <person name="Welte C.U."/>
        </authorList>
    </citation>
    <scope>NUCLEOTIDE SEQUENCE [LARGE SCALE GENOMIC DNA]</scope>
    <source>
        <strain evidence="3 4">DSM 17706</strain>
    </source>
</reference>
<feature type="compositionally biased region" description="Low complexity" evidence="1">
    <location>
        <begin position="707"/>
        <end position="718"/>
    </location>
</feature>
<feature type="compositionally biased region" description="Polar residues" evidence="1">
    <location>
        <begin position="476"/>
        <end position="489"/>
    </location>
</feature>
<dbReference type="CDD" id="cd17470">
    <property type="entry name" value="T3SS_Flik_C"/>
    <property type="match status" value="1"/>
</dbReference>
<feature type="compositionally biased region" description="Polar residues" evidence="1">
    <location>
        <begin position="676"/>
        <end position="698"/>
    </location>
</feature>
<comment type="caution">
    <text evidence="3">The sequence shown here is derived from an EMBL/GenBank/DDBJ whole genome shotgun (WGS) entry which is preliminary data.</text>
</comment>
<feature type="region of interest" description="Disordered" evidence="1">
    <location>
        <begin position="379"/>
        <end position="498"/>
    </location>
</feature>
<feature type="compositionally biased region" description="Basic and acidic residues" evidence="1">
    <location>
        <begin position="68"/>
        <end position="77"/>
    </location>
</feature>
<accession>A0A2U1SRT3</accession>
<feature type="region of interest" description="Disordered" evidence="1">
    <location>
        <begin position="671"/>
        <end position="728"/>
    </location>
</feature>
<dbReference type="Gene3D" id="3.30.750.140">
    <property type="match status" value="1"/>
</dbReference>
<sequence length="981" mass="99968">MSFDALFPNLPTGRLLGRHADAASPAPRDADGGDASQFASLLSDLDERNAPAARMAKADSNGATTESADDRPDRRPASEAVATDTASNAPLQMQAFAAVPPFDIDWSPSSSRSAPARSDAESSTDEVAPTRADASESTLMASGAESGASTAFTSVGAIAPNRIADTADRRTGNDAPVRTASATTNVATARGGDALSAGDDRADLITRTDLRGASAEAATPTPTHRSAATLERKSFMATASIDAAVGPNVKMAIGPTPHSYERSVRATEYPYAIDVGAADREAIASASPGRIAASLSAAMETSTDETFAHAPDVVAWGADTRASSRHLQSVAALQPFDDASAPSESFNGASAPARTTDSLTPRASNGAIAAARDVDALSDRASISSQDSRVASRMTPLEPARRQDLPALPFESTPLPSQAAKDDSASAASVRDSRRIATSQNNRPSVETPLDTAQADPAAQPPPAAAFWSSEPMVAASTTAAPRSAQTATDGEAMTSPATRQTRFEGLASQSEAASPRFYAAASAFAVPTGDDRAFSTPIDSIGVADRAILASLGSVAVNQRSTQIGISPSPRATSASVIGDRSSRIARSASAVTEIDELGLSEAPLSDSPARPEWRSSAQVDDGRALGSAASRLMQTPSIRSALESRPASSVEIHGGSLATDASVGAMSVAPSNDRVATSSSTDRASGNDSMSKSSDAAQPVSPSLAGIAPPIGAPGADPSSDRGRQSERRFFAETSDRRGSNVDVRSAAHDVGNYVQAPTSASPAQPDTSNVSAPEPIGTLAIFAPSTQLPTAFAELLVPQARSLLASASPASAPATAAASAAPIVEAQRHVGAPKILTIELEPASLGAVTVKMKLAHSGIDMRISVESPEALHRLDATRDRLVEAMQSSGCTVDSCTIQIGQNVAVGGAAQAAPDSGAAFAQSSGTGAGRDEQSVDRQGVGHGGQGGDRRQSASGEANDSTPNGEPRRVAARRGDDVYL</sequence>
<organism evidence="3 4">
    <name type="scientific">Methylosinus sporium</name>
    <dbReference type="NCBI Taxonomy" id="428"/>
    <lineage>
        <taxon>Bacteria</taxon>
        <taxon>Pseudomonadati</taxon>
        <taxon>Pseudomonadota</taxon>
        <taxon>Alphaproteobacteria</taxon>
        <taxon>Hyphomicrobiales</taxon>
        <taxon>Methylocystaceae</taxon>
        <taxon>Methylosinus</taxon>
    </lineage>
</organism>
<dbReference type="InterPro" id="IPR021136">
    <property type="entry name" value="Flagellar_hook_control-like_C"/>
</dbReference>
<dbReference type="Proteomes" id="UP000245137">
    <property type="component" value="Unassembled WGS sequence"/>
</dbReference>
<feature type="region of interest" description="Disordered" evidence="1">
    <location>
        <begin position="919"/>
        <end position="981"/>
    </location>
</feature>
<feature type="region of interest" description="Disordered" evidence="1">
    <location>
        <begin position="601"/>
        <end position="624"/>
    </location>
</feature>
<dbReference type="EMBL" id="PUIV01000009">
    <property type="protein sequence ID" value="PWB94334.1"/>
    <property type="molecule type" value="Genomic_DNA"/>
</dbReference>
<evidence type="ECO:0000313" key="4">
    <source>
        <dbReference type="Proteomes" id="UP000245137"/>
    </source>
</evidence>
<evidence type="ECO:0000259" key="2">
    <source>
        <dbReference type="Pfam" id="PF02120"/>
    </source>
</evidence>
<keyword evidence="4" id="KW-1185">Reference proteome</keyword>